<feature type="non-terminal residue" evidence="4">
    <location>
        <position position="114"/>
    </location>
</feature>
<dbReference type="PANTHER" id="PTHR35253:SF1">
    <property type="entry name" value="COILED-COIL DOMAIN-CONTAINING PROTEIN 152"/>
    <property type="match status" value="1"/>
</dbReference>
<proteinExistence type="predicted"/>
<gene>
    <name evidence="4" type="primary">ORF65645</name>
    <name evidence="3" type="synonym">ORF65644</name>
</gene>
<feature type="compositionally biased region" description="Basic and acidic residues" evidence="2">
    <location>
        <begin position="74"/>
        <end position="85"/>
    </location>
</feature>
<accession>A0A0B6ZK55</accession>
<organism evidence="4">
    <name type="scientific">Arion vulgaris</name>
    <dbReference type="NCBI Taxonomy" id="1028688"/>
    <lineage>
        <taxon>Eukaryota</taxon>
        <taxon>Metazoa</taxon>
        <taxon>Spiralia</taxon>
        <taxon>Lophotrochozoa</taxon>
        <taxon>Mollusca</taxon>
        <taxon>Gastropoda</taxon>
        <taxon>Heterobranchia</taxon>
        <taxon>Euthyneura</taxon>
        <taxon>Panpulmonata</taxon>
        <taxon>Eupulmonata</taxon>
        <taxon>Stylommatophora</taxon>
        <taxon>Helicina</taxon>
        <taxon>Arionoidea</taxon>
        <taxon>Arionidae</taxon>
        <taxon>Arion</taxon>
    </lineage>
</organism>
<keyword evidence="1" id="KW-0175">Coiled coil</keyword>
<evidence type="ECO:0000256" key="2">
    <source>
        <dbReference type="SAM" id="MobiDB-lite"/>
    </source>
</evidence>
<protein>
    <submittedName>
        <fullName evidence="4">Uncharacterized protein</fullName>
    </submittedName>
</protein>
<evidence type="ECO:0000313" key="3">
    <source>
        <dbReference type="EMBL" id="CEK68245.1"/>
    </source>
</evidence>
<reference evidence="4" key="1">
    <citation type="submission" date="2014-12" db="EMBL/GenBank/DDBJ databases">
        <title>Insight into the proteome of Arion vulgaris.</title>
        <authorList>
            <person name="Aradska J."/>
            <person name="Bulat T."/>
            <person name="Smidak R."/>
            <person name="Sarate P."/>
            <person name="Gangsoo J."/>
            <person name="Sialana F."/>
            <person name="Bilban M."/>
            <person name="Lubec G."/>
        </authorList>
    </citation>
    <scope>NUCLEOTIDE SEQUENCE</scope>
    <source>
        <tissue evidence="4">Skin</tissue>
    </source>
</reference>
<dbReference type="InterPro" id="IPR038827">
    <property type="entry name" value="CCDC152"/>
</dbReference>
<dbReference type="EMBL" id="HACG01021381">
    <property type="protein sequence ID" value="CEK68246.1"/>
    <property type="molecule type" value="Transcribed_RNA"/>
</dbReference>
<dbReference type="PANTHER" id="PTHR35253">
    <property type="entry name" value="COILED-COIL DOMAIN-CONTAINING PROTEIN 152"/>
    <property type="match status" value="1"/>
</dbReference>
<feature type="region of interest" description="Disordered" evidence="2">
    <location>
        <begin position="74"/>
        <end position="114"/>
    </location>
</feature>
<feature type="compositionally biased region" description="Low complexity" evidence="2">
    <location>
        <begin position="91"/>
        <end position="107"/>
    </location>
</feature>
<dbReference type="AlphaFoldDB" id="A0A0B6ZK55"/>
<sequence>MYKDKDKTLSKITMEYESKLAKAHRQKAQYLQHHQQVLNQDILRKKMQHMKENYEQEIATLKSQIQDLKHMLESMHHGKQVKENHMQFSEQQQPQKLYQQEQQQQKPHLQEQQR</sequence>
<dbReference type="EMBL" id="HACG01021380">
    <property type="protein sequence ID" value="CEK68245.1"/>
    <property type="molecule type" value="Transcribed_RNA"/>
</dbReference>
<evidence type="ECO:0000313" key="4">
    <source>
        <dbReference type="EMBL" id="CEK68246.1"/>
    </source>
</evidence>
<name>A0A0B6ZK55_9EUPU</name>
<feature type="coiled-coil region" evidence="1">
    <location>
        <begin position="44"/>
        <end position="71"/>
    </location>
</feature>
<evidence type="ECO:0000256" key="1">
    <source>
        <dbReference type="SAM" id="Coils"/>
    </source>
</evidence>